<evidence type="ECO:0000313" key="2">
    <source>
        <dbReference type="EMBL" id="RNJ49342.1"/>
    </source>
</evidence>
<keyword evidence="3" id="KW-1185">Reference proteome</keyword>
<reference evidence="2 3" key="1">
    <citation type="submission" date="2018-08" db="EMBL/GenBank/DDBJ databases">
        <title>Genome sequence of Methylocystis hirsuta CSC1, a methanotroph able to accumulate PHAs.</title>
        <authorList>
            <person name="Bordel S."/>
            <person name="Rodriguez E."/>
            <person name="Gancedo J."/>
            <person name="Munoz R."/>
        </authorList>
    </citation>
    <scope>NUCLEOTIDE SEQUENCE [LARGE SCALE GENOMIC DNA]</scope>
    <source>
        <strain evidence="2 3">CSC1</strain>
    </source>
</reference>
<organism evidence="2 3">
    <name type="scientific">Methylocystis hirsuta</name>
    <dbReference type="NCBI Taxonomy" id="369798"/>
    <lineage>
        <taxon>Bacteria</taxon>
        <taxon>Pseudomonadati</taxon>
        <taxon>Pseudomonadota</taxon>
        <taxon>Alphaproteobacteria</taxon>
        <taxon>Hyphomicrobiales</taxon>
        <taxon>Methylocystaceae</taxon>
        <taxon>Methylocystis</taxon>
    </lineage>
</organism>
<dbReference type="InterPro" id="IPR001387">
    <property type="entry name" value="Cro/C1-type_HTH"/>
</dbReference>
<evidence type="ECO:0000313" key="3">
    <source>
        <dbReference type="Proteomes" id="UP000268623"/>
    </source>
</evidence>
<dbReference type="AlphaFoldDB" id="A0A3M9XNM0"/>
<evidence type="ECO:0000259" key="1">
    <source>
        <dbReference type="PROSITE" id="PS50943"/>
    </source>
</evidence>
<name>A0A3M9XNM0_9HYPH</name>
<protein>
    <recommendedName>
        <fullName evidence="1">HTH cro/C1-type domain-containing protein</fullName>
    </recommendedName>
</protein>
<accession>A0A3M9XNM0</accession>
<comment type="caution">
    <text evidence="2">The sequence shown here is derived from an EMBL/GenBank/DDBJ whole genome shotgun (WGS) entry which is preliminary data.</text>
</comment>
<proteinExistence type="predicted"/>
<sequence>MLERGWRQRDVVTKAQPFLPPKRKFERHLISSWLSGRHMPDRINMDILARVFGKTIADLVPEGSATVIGQGEKAIQMSIATNGTARLKLDMELPADVAVQIMALAQKTQKDGKPA</sequence>
<dbReference type="Proteomes" id="UP000268623">
    <property type="component" value="Unassembled WGS sequence"/>
</dbReference>
<gene>
    <name evidence="2" type="ORF">D1O30_06775</name>
</gene>
<feature type="domain" description="HTH cro/C1-type" evidence="1">
    <location>
        <begin position="30"/>
        <end position="59"/>
    </location>
</feature>
<dbReference type="PROSITE" id="PS50943">
    <property type="entry name" value="HTH_CROC1"/>
    <property type="match status" value="1"/>
</dbReference>
<dbReference type="EMBL" id="QWDD01000001">
    <property type="protein sequence ID" value="RNJ49342.1"/>
    <property type="molecule type" value="Genomic_DNA"/>
</dbReference>